<comment type="caution">
    <text evidence="2">The sequence shown here is derived from an EMBL/GenBank/DDBJ whole genome shotgun (WGS) entry which is preliminary data.</text>
</comment>
<feature type="compositionally biased region" description="Low complexity" evidence="1">
    <location>
        <begin position="39"/>
        <end position="66"/>
    </location>
</feature>
<accession>A0A8H4QSC0</accession>
<sequence>MTTEVTTEPPQLQFQHVVVEGTSPTVAEEDRREERKDSSLSLEIPVNHSPGQPSPSTSSEPSSPNPLADSDILTQKNSSSETPPSSMSTHTASTSSLPPTNSTLSVKFAPLPQIAPRKRRSTAPLGMAARGQLMRRRRGHYADQNLEKERVAAANGMWTAEELEEQRIKQEAMAARYAQYQASAAARAAREEEARLEEEEEEAMEMERRNRDMDRLRRVRGPDAAEDRLLALRKTMKGLWKKVSNKDGELHREKHIEKTTKEEPAGGRMRRKSDISRHASAPSSPATASPTLSLPPVPPLPTSITNMLDKPSDSSSANDEKAESTQVDGAWEESIPSEVGQTETMIEGRPIRPSVITKVSSVEFPPASASKKEELKMVSILRTSSSPNIPKAPRASLTSVQP</sequence>
<evidence type="ECO:0000313" key="3">
    <source>
        <dbReference type="Proteomes" id="UP000521872"/>
    </source>
</evidence>
<name>A0A8H4QSC0_9AGAR</name>
<gene>
    <name evidence="2" type="ORF">D9613_002593</name>
</gene>
<dbReference type="AlphaFoldDB" id="A0A8H4QSC0"/>
<feature type="region of interest" description="Disordered" evidence="1">
    <location>
        <begin position="382"/>
        <end position="402"/>
    </location>
</feature>
<feature type="compositionally biased region" description="Acidic residues" evidence="1">
    <location>
        <begin position="194"/>
        <end position="204"/>
    </location>
</feature>
<organism evidence="2 3">
    <name type="scientific">Agrocybe pediades</name>
    <dbReference type="NCBI Taxonomy" id="84607"/>
    <lineage>
        <taxon>Eukaryota</taxon>
        <taxon>Fungi</taxon>
        <taxon>Dikarya</taxon>
        <taxon>Basidiomycota</taxon>
        <taxon>Agaricomycotina</taxon>
        <taxon>Agaricomycetes</taxon>
        <taxon>Agaricomycetidae</taxon>
        <taxon>Agaricales</taxon>
        <taxon>Agaricineae</taxon>
        <taxon>Strophariaceae</taxon>
        <taxon>Agrocybe</taxon>
    </lineage>
</organism>
<feature type="region of interest" description="Disordered" evidence="1">
    <location>
        <begin position="1"/>
        <end position="146"/>
    </location>
</feature>
<keyword evidence="3" id="KW-1185">Reference proteome</keyword>
<feature type="compositionally biased region" description="Basic and acidic residues" evidence="1">
    <location>
        <begin position="244"/>
        <end position="265"/>
    </location>
</feature>
<dbReference type="Proteomes" id="UP000521872">
    <property type="component" value="Unassembled WGS sequence"/>
</dbReference>
<feature type="compositionally biased region" description="Low complexity" evidence="1">
    <location>
        <begin position="78"/>
        <end position="105"/>
    </location>
</feature>
<reference evidence="2 3" key="1">
    <citation type="submission" date="2019-12" db="EMBL/GenBank/DDBJ databases">
        <authorList>
            <person name="Floudas D."/>
            <person name="Bentzer J."/>
            <person name="Ahren D."/>
            <person name="Johansson T."/>
            <person name="Persson P."/>
            <person name="Tunlid A."/>
        </authorList>
    </citation>
    <scope>NUCLEOTIDE SEQUENCE [LARGE SCALE GENOMIC DNA]</scope>
    <source>
        <strain evidence="2 3">CBS 102.39</strain>
    </source>
</reference>
<feature type="region of interest" description="Disordered" evidence="1">
    <location>
        <begin position="191"/>
        <end position="210"/>
    </location>
</feature>
<evidence type="ECO:0000256" key="1">
    <source>
        <dbReference type="SAM" id="MobiDB-lite"/>
    </source>
</evidence>
<feature type="compositionally biased region" description="Polar residues" evidence="1">
    <location>
        <begin position="1"/>
        <end position="14"/>
    </location>
</feature>
<feature type="compositionally biased region" description="Low complexity" evidence="1">
    <location>
        <begin position="279"/>
        <end position="292"/>
    </location>
</feature>
<protein>
    <submittedName>
        <fullName evidence="2">Uncharacterized protein</fullName>
    </submittedName>
</protein>
<feature type="compositionally biased region" description="Basic and acidic residues" evidence="1">
    <location>
        <begin position="28"/>
        <end position="38"/>
    </location>
</feature>
<dbReference type="EMBL" id="JAACJL010000044">
    <property type="protein sequence ID" value="KAF4615487.1"/>
    <property type="molecule type" value="Genomic_DNA"/>
</dbReference>
<feature type="region of interest" description="Disordered" evidence="1">
    <location>
        <begin position="240"/>
        <end position="351"/>
    </location>
</feature>
<proteinExistence type="predicted"/>
<evidence type="ECO:0000313" key="2">
    <source>
        <dbReference type="EMBL" id="KAF4615487.1"/>
    </source>
</evidence>